<keyword evidence="2" id="KW-1185">Reference proteome</keyword>
<dbReference type="AlphaFoldDB" id="A0A1Z5R3W0"/>
<reference evidence="1 2" key="1">
    <citation type="journal article" date="2009" name="Nature">
        <title>The Sorghum bicolor genome and the diversification of grasses.</title>
        <authorList>
            <person name="Paterson A.H."/>
            <person name="Bowers J.E."/>
            <person name="Bruggmann R."/>
            <person name="Dubchak I."/>
            <person name="Grimwood J."/>
            <person name="Gundlach H."/>
            <person name="Haberer G."/>
            <person name="Hellsten U."/>
            <person name="Mitros T."/>
            <person name="Poliakov A."/>
            <person name="Schmutz J."/>
            <person name="Spannagl M."/>
            <person name="Tang H."/>
            <person name="Wang X."/>
            <person name="Wicker T."/>
            <person name="Bharti A.K."/>
            <person name="Chapman J."/>
            <person name="Feltus F.A."/>
            <person name="Gowik U."/>
            <person name="Grigoriev I.V."/>
            <person name="Lyons E."/>
            <person name="Maher C.A."/>
            <person name="Martis M."/>
            <person name="Narechania A."/>
            <person name="Otillar R.P."/>
            <person name="Penning B.W."/>
            <person name="Salamov A.A."/>
            <person name="Wang Y."/>
            <person name="Zhang L."/>
            <person name="Carpita N.C."/>
            <person name="Freeling M."/>
            <person name="Gingle A.R."/>
            <person name="Hash C.T."/>
            <person name="Keller B."/>
            <person name="Klein P."/>
            <person name="Kresovich S."/>
            <person name="McCann M.C."/>
            <person name="Ming R."/>
            <person name="Peterson D.G."/>
            <person name="Mehboob-ur-Rahman"/>
            <person name="Ware D."/>
            <person name="Westhoff P."/>
            <person name="Mayer K.F."/>
            <person name="Messing J."/>
            <person name="Rokhsar D.S."/>
        </authorList>
    </citation>
    <scope>NUCLEOTIDE SEQUENCE [LARGE SCALE GENOMIC DNA]</scope>
    <source>
        <strain evidence="2">cv. BTx623</strain>
    </source>
</reference>
<protein>
    <submittedName>
        <fullName evidence="1">Uncharacterized protein</fullName>
    </submittedName>
</protein>
<dbReference type="EMBL" id="CM000768">
    <property type="protein sequence ID" value="OQU78437.1"/>
    <property type="molecule type" value="Genomic_DNA"/>
</dbReference>
<dbReference type="InParanoid" id="A0A1Z5R3W0"/>
<gene>
    <name evidence="1" type="ORF">SORBI_3009G236950</name>
</gene>
<dbReference type="Gramene" id="OQU78437">
    <property type="protein sequence ID" value="OQU78437"/>
    <property type="gene ID" value="SORBI_3009G236950"/>
</dbReference>
<accession>A0A1Z5R3W0</accession>
<dbReference type="Proteomes" id="UP000000768">
    <property type="component" value="Chromosome 9"/>
</dbReference>
<name>A0A1Z5R3W0_SORBI</name>
<evidence type="ECO:0000313" key="1">
    <source>
        <dbReference type="EMBL" id="OQU78437.1"/>
    </source>
</evidence>
<sequence>MTKQQVHRTCHAVFLRFSMPCSVVLPIISKKMQSSSFEYSSHGTVFKVGHLHGEKIPIHFINTTFQLSHNKLALVSSPAEKFS</sequence>
<proteinExistence type="predicted"/>
<reference evidence="2" key="2">
    <citation type="journal article" date="2018" name="Plant J.">
        <title>The Sorghum bicolor reference genome: improved assembly, gene annotations, a transcriptome atlas, and signatures of genome organization.</title>
        <authorList>
            <person name="McCormick R.F."/>
            <person name="Truong S.K."/>
            <person name="Sreedasyam A."/>
            <person name="Jenkins J."/>
            <person name="Shu S."/>
            <person name="Sims D."/>
            <person name="Kennedy M."/>
            <person name="Amirebrahimi M."/>
            <person name="Weers B.D."/>
            <person name="McKinley B."/>
            <person name="Mattison A."/>
            <person name="Morishige D.T."/>
            <person name="Grimwood J."/>
            <person name="Schmutz J."/>
            <person name="Mullet J.E."/>
        </authorList>
    </citation>
    <scope>NUCLEOTIDE SEQUENCE [LARGE SCALE GENOMIC DNA]</scope>
    <source>
        <strain evidence="2">cv. BTx623</strain>
    </source>
</reference>
<organism evidence="1 2">
    <name type="scientific">Sorghum bicolor</name>
    <name type="common">Sorghum</name>
    <name type="synonym">Sorghum vulgare</name>
    <dbReference type="NCBI Taxonomy" id="4558"/>
    <lineage>
        <taxon>Eukaryota</taxon>
        <taxon>Viridiplantae</taxon>
        <taxon>Streptophyta</taxon>
        <taxon>Embryophyta</taxon>
        <taxon>Tracheophyta</taxon>
        <taxon>Spermatophyta</taxon>
        <taxon>Magnoliopsida</taxon>
        <taxon>Liliopsida</taxon>
        <taxon>Poales</taxon>
        <taxon>Poaceae</taxon>
        <taxon>PACMAD clade</taxon>
        <taxon>Panicoideae</taxon>
        <taxon>Andropogonodae</taxon>
        <taxon>Andropogoneae</taxon>
        <taxon>Sorghinae</taxon>
        <taxon>Sorghum</taxon>
    </lineage>
</organism>
<evidence type="ECO:0000313" key="2">
    <source>
        <dbReference type="Proteomes" id="UP000000768"/>
    </source>
</evidence>